<organism evidence="1">
    <name type="scientific">marine sediment metagenome</name>
    <dbReference type="NCBI Taxonomy" id="412755"/>
    <lineage>
        <taxon>unclassified sequences</taxon>
        <taxon>metagenomes</taxon>
        <taxon>ecological metagenomes</taxon>
    </lineage>
</organism>
<protein>
    <submittedName>
        <fullName evidence="1">Uncharacterized protein</fullName>
    </submittedName>
</protein>
<comment type="caution">
    <text evidence="1">The sequence shown here is derived from an EMBL/GenBank/DDBJ whole genome shotgun (WGS) entry which is preliminary data.</text>
</comment>
<dbReference type="EMBL" id="LAZR01015422">
    <property type="protein sequence ID" value="KKM13238.1"/>
    <property type="molecule type" value="Genomic_DNA"/>
</dbReference>
<dbReference type="AlphaFoldDB" id="A0A0F9JTM2"/>
<reference evidence="1" key="1">
    <citation type="journal article" date="2015" name="Nature">
        <title>Complex archaea that bridge the gap between prokaryotes and eukaryotes.</title>
        <authorList>
            <person name="Spang A."/>
            <person name="Saw J.H."/>
            <person name="Jorgensen S.L."/>
            <person name="Zaremba-Niedzwiedzka K."/>
            <person name="Martijn J."/>
            <person name="Lind A.E."/>
            <person name="van Eijk R."/>
            <person name="Schleper C."/>
            <person name="Guy L."/>
            <person name="Ettema T.J."/>
        </authorList>
    </citation>
    <scope>NUCLEOTIDE SEQUENCE</scope>
</reference>
<accession>A0A0F9JTM2</accession>
<evidence type="ECO:0000313" key="1">
    <source>
        <dbReference type="EMBL" id="KKM13238.1"/>
    </source>
</evidence>
<gene>
    <name evidence="1" type="ORF">LCGC14_1718290</name>
</gene>
<name>A0A0F9JTM2_9ZZZZ</name>
<sequence length="102" mass="12339">MDQHKAPYTLFKRDKNKKNSRWYYRLANDPKRIHHSTGKTTKWEAEQFVEKLLELKITQKPVSLEEYTKDFFIWGKCKWTQRRKAQGHAATEVMSQMKRGHN</sequence>
<proteinExistence type="predicted"/>